<reference evidence="2 3" key="1">
    <citation type="submission" date="2016-08" db="EMBL/GenBank/DDBJ databases">
        <title>Draft genome sequence of allopolyploid Zygosaccharomyces rouxii.</title>
        <authorList>
            <person name="Watanabe J."/>
            <person name="Uehara K."/>
            <person name="Mogi Y."/>
            <person name="Tsukioka Y."/>
        </authorList>
    </citation>
    <scope>NUCLEOTIDE SEQUENCE [LARGE SCALE GENOMIC DNA]</scope>
    <source>
        <strain evidence="2 3">NBRC 110957</strain>
    </source>
</reference>
<dbReference type="AlphaFoldDB" id="A0A1Q3A8V0"/>
<dbReference type="EMBL" id="BDGX01000033">
    <property type="protein sequence ID" value="GAV52169.1"/>
    <property type="molecule type" value="Genomic_DNA"/>
</dbReference>
<comment type="caution">
    <text evidence="2">The sequence shown here is derived from an EMBL/GenBank/DDBJ whole genome shotgun (WGS) entry which is preliminary data.</text>
</comment>
<sequence>MLRRAELGLVSYIDDLNRLTFLSDVKISPLDSTSSASSSRCQDSIDTLGKIVDSLEKDHVLITKRVVMSRRVWESNLYAQDVASFPIVDLPMKCDVMSKLIELLRFDKSFDNSWSIVLKQLQGALEACGTGRPQINQSDSAAEARDSLRTQSRLEKHLKRLSIDSYWFSNAKSPSKQQRPSLFSIKSTSSTPDCYNEDEITQKENYTKFPLYKQLIKALHQEFCRSAGSDLLNDPPFAQVSHAICHFIHQDCKKLLTDYIECRLMVK</sequence>
<gene>
    <name evidence="2" type="ORF">ZYGR_0AG01600</name>
</gene>
<protein>
    <submittedName>
        <fullName evidence="2">Uncharacterized protein</fullName>
    </submittedName>
</protein>
<name>A0A1Q3A8V0_ZYGRO</name>
<accession>A0A1Q3A8V0</accession>
<feature type="region of interest" description="Disordered" evidence="1">
    <location>
        <begin position="171"/>
        <end position="192"/>
    </location>
</feature>
<organism evidence="2 3">
    <name type="scientific">Zygosaccharomyces rouxii</name>
    <dbReference type="NCBI Taxonomy" id="4956"/>
    <lineage>
        <taxon>Eukaryota</taxon>
        <taxon>Fungi</taxon>
        <taxon>Dikarya</taxon>
        <taxon>Ascomycota</taxon>
        <taxon>Saccharomycotina</taxon>
        <taxon>Saccharomycetes</taxon>
        <taxon>Saccharomycetales</taxon>
        <taxon>Saccharomycetaceae</taxon>
        <taxon>Zygosaccharomyces</taxon>
    </lineage>
</organism>
<dbReference type="Proteomes" id="UP000187013">
    <property type="component" value="Unassembled WGS sequence"/>
</dbReference>
<evidence type="ECO:0000256" key="1">
    <source>
        <dbReference type="SAM" id="MobiDB-lite"/>
    </source>
</evidence>
<evidence type="ECO:0000313" key="3">
    <source>
        <dbReference type="Proteomes" id="UP000187013"/>
    </source>
</evidence>
<proteinExistence type="predicted"/>
<dbReference type="OrthoDB" id="4068074at2759"/>
<evidence type="ECO:0000313" key="2">
    <source>
        <dbReference type="EMBL" id="GAV52169.1"/>
    </source>
</evidence>